<feature type="region of interest" description="Disordered" evidence="1">
    <location>
        <begin position="92"/>
        <end position="113"/>
    </location>
</feature>
<dbReference type="EMBL" id="FYEX01000001">
    <property type="protein sequence ID" value="SNC59361.1"/>
    <property type="molecule type" value="Genomic_DNA"/>
</dbReference>
<protein>
    <submittedName>
        <fullName evidence="2">DNA polymerase-3 subunit delta</fullName>
    </submittedName>
</protein>
<dbReference type="NCBIfam" id="TIGR00678">
    <property type="entry name" value="holB"/>
    <property type="match status" value="1"/>
</dbReference>
<dbReference type="AlphaFoldDB" id="A0A212T0K4"/>
<name>A0A212T0K4_9BURK</name>
<dbReference type="PANTHER" id="PTHR11669">
    <property type="entry name" value="REPLICATION FACTOR C / DNA POLYMERASE III GAMMA-TAU SUBUNIT"/>
    <property type="match status" value="1"/>
</dbReference>
<dbReference type="Gene3D" id="3.40.50.300">
    <property type="entry name" value="P-loop containing nucleotide triphosphate hydrolases"/>
    <property type="match status" value="1"/>
</dbReference>
<dbReference type="PANTHER" id="PTHR11669:SF8">
    <property type="entry name" value="DNA POLYMERASE III SUBUNIT DELTA"/>
    <property type="match status" value="1"/>
</dbReference>
<proteinExistence type="predicted"/>
<dbReference type="OrthoDB" id="9811073at2"/>
<dbReference type="InterPro" id="IPR027417">
    <property type="entry name" value="P-loop_NTPase"/>
</dbReference>
<organism evidence="2 3">
    <name type="scientific">Polynucleobacter victoriensis</name>
    <dbReference type="NCBI Taxonomy" id="2049319"/>
    <lineage>
        <taxon>Bacteria</taxon>
        <taxon>Pseudomonadati</taxon>
        <taxon>Pseudomonadota</taxon>
        <taxon>Betaproteobacteria</taxon>
        <taxon>Burkholderiales</taxon>
        <taxon>Burkholderiaceae</taxon>
        <taxon>Polynucleobacter</taxon>
    </lineage>
</organism>
<dbReference type="InterPro" id="IPR050238">
    <property type="entry name" value="DNA_Rep/Repair_Clamp_Loader"/>
</dbReference>
<dbReference type="GO" id="GO:0003887">
    <property type="term" value="F:DNA-directed DNA polymerase activity"/>
    <property type="evidence" value="ECO:0007669"/>
    <property type="project" value="InterPro"/>
</dbReference>
<keyword evidence="3" id="KW-1185">Reference proteome</keyword>
<dbReference type="GO" id="GO:0008408">
    <property type="term" value="F:3'-5' exonuclease activity"/>
    <property type="evidence" value="ECO:0007669"/>
    <property type="project" value="InterPro"/>
</dbReference>
<dbReference type="GO" id="GO:0009360">
    <property type="term" value="C:DNA polymerase III complex"/>
    <property type="evidence" value="ECO:0007669"/>
    <property type="project" value="TreeGrafter"/>
</dbReference>
<dbReference type="RefSeq" id="WP_088811926.1">
    <property type="nucleotide sequence ID" value="NZ_FYEX01000001.1"/>
</dbReference>
<dbReference type="SUPFAM" id="SSF52540">
    <property type="entry name" value="P-loop containing nucleoside triphosphate hydrolases"/>
    <property type="match status" value="1"/>
</dbReference>
<dbReference type="Pfam" id="PF13177">
    <property type="entry name" value="DNA_pol3_delta2"/>
    <property type="match status" value="1"/>
</dbReference>
<dbReference type="GO" id="GO:0006261">
    <property type="term" value="P:DNA-templated DNA replication"/>
    <property type="evidence" value="ECO:0007669"/>
    <property type="project" value="TreeGrafter"/>
</dbReference>
<evidence type="ECO:0000313" key="3">
    <source>
        <dbReference type="Proteomes" id="UP000197215"/>
    </source>
</evidence>
<evidence type="ECO:0000256" key="1">
    <source>
        <dbReference type="SAM" id="MobiDB-lite"/>
    </source>
</evidence>
<dbReference type="InterPro" id="IPR004622">
    <property type="entry name" value="DNA_pol_HolB"/>
</dbReference>
<reference evidence="2 3" key="1">
    <citation type="submission" date="2017-06" db="EMBL/GenBank/DDBJ databases">
        <authorList>
            <person name="Kim H.J."/>
            <person name="Triplett B.A."/>
        </authorList>
    </citation>
    <scope>NUCLEOTIDE SEQUENCE [LARGE SCALE GENOMIC DNA]</scope>
    <source>
        <strain evidence="2 3">MWH-VicM1</strain>
    </source>
</reference>
<dbReference type="Proteomes" id="UP000197215">
    <property type="component" value="Unassembled WGS sequence"/>
</dbReference>
<sequence length="367" mass="41363">MKNSLFPWFEQTWSEISLTNMPHAVLLHGQTGIGKMEFGLYLAKALLCESGDHQKPCCQCEACHWFDTGNHPDFLGIVPETMYLSLPHEQMEGADSLEDKPKRGKKKLDDDADKADKKASSFIKVEQIRDALEGINTTPHRGLQRVVLINPVEALQAVSANTLLKTLEEPPASTLFILLSDRLDRILPTIRSRCRLIALPRPQKEQALVWLSNQLQQAGVKKAQTDIDKALSQSGGSVMDALNEMLGVNDEEDVSQATDALLGALSLAGNLNWLITAEQVYKAPMSNLLITLERWIFDLLSQQQSGQIRYYPSRQVEIEKCAKLAKPNKVVNFWRTLIDARRHELHALANRVQIEALLIRYQELYKD</sequence>
<evidence type="ECO:0000313" key="2">
    <source>
        <dbReference type="EMBL" id="SNC59361.1"/>
    </source>
</evidence>
<gene>
    <name evidence="2" type="ORF">SAMN06295916_0049</name>
</gene>
<accession>A0A212T0K4</accession>